<comment type="caution">
    <text evidence="2">The sequence shown here is derived from an EMBL/GenBank/DDBJ whole genome shotgun (WGS) entry which is preliminary data.</text>
</comment>
<evidence type="ECO:0000313" key="2">
    <source>
        <dbReference type="EMBL" id="KAJ8406333.1"/>
    </source>
</evidence>
<sequence>MRSDRTTAPELFCRGSALLGESCWQSANGGTRSPPKTDKSKSHPPSTATHVNYAVVIIYHYRKELGVAVSFIDAWVSAPPCPSESRRPRAVRGEGCSRGLL</sequence>
<evidence type="ECO:0000313" key="3">
    <source>
        <dbReference type="Proteomes" id="UP001221898"/>
    </source>
</evidence>
<keyword evidence="3" id="KW-1185">Reference proteome</keyword>
<organism evidence="2 3">
    <name type="scientific">Aldrovandia affinis</name>
    <dbReference type="NCBI Taxonomy" id="143900"/>
    <lineage>
        <taxon>Eukaryota</taxon>
        <taxon>Metazoa</taxon>
        <taxon>Chordata</taxon>
        <taxon>Craniata</taxon>
        <taxon>Vertebrata</taxon>
        <taxon>Euteleostomi</taxon>
        <taxon>Actinopterygii</taxon>
        <taxon>Neopterygii</taxon>
        <taxon>Teleostei</taxon>
        <taxon>Notacanthiformes</taxon>
        <taxon>Halosauridae</taxon>
        <taxon>Aldrovandia</taxon>
    </lineage>
</organism>
<dbReference type="Proteomes" id="UP001221898">
    <property type="component" value="Unassembled WGS sequence"/>
</dbReference>
<gene>
    <name evidence="2" type="ORF">AAFF_G00305640</name>
</gene>
<feature type="region of interest" description="Disordered" evidence="1">
    <location>
        <begin position="24"/>
        <end position="47"/>
    </location>
</feature>
<accession>A0AAD7WRH7</accession>
<reference evidence="2" key="1">
    <citation type="journal article" date="2023" name="Science">
        <title>Genome structures resolve the early diversification of teleost fishes.</title>
        <authorList>
            <person name="Parey E."/>
            <person name="Louis A."/>
            <person name="Montfort J."/>
            <person name="Bouchez O."/>
            <person name="Roques C."/>
            <person name="Iampietro C."/>
            <person name="Lluch J."/>
            <person name="Castinel A."/>
            <person name="Donnadieu C."/>
            <person name="Desvignes T."/>
            <person name="Floi Bucao C."/>
            <person name="Jouanno E."/>
            <person name="Wen M."/>
            <person name="Mejri S."/>
            <person name="Dirks R."/>
            <person name="Jansen H."/>
            <person name="Henkel C."/>
            <person name="Chen W.J."/>
            <person name="Zahm M."/>
            <person name="Cabau C."/>
            <person name="Klopp C."/>
            <person name="Thompson A.W."/>
            <person name="Robinson-Rechavi M."/>
            <person name="Braasch I."/>
            <person name="Lecointre G."/>
            <person name="Bobe J."/>
            <person name="Postlethwait J.H."/>
            <person name="Berthelot C."/>
            <person name="Roest Crollius H."/>
            <person name="Guiguen Y."/>
        </authorList>
    </citation>
    <scope>NUCLEOTIDE SEQUENCE</scope>
    <source>
        <strain evidence="2">NC1722</strain>
    </source>
</reference>
<dbReference type="AlphaFoldDB" id="A0AAD7WRH7"/>
<dbReference type="EMBL" id="JAINUG010000044">
    <property type="protein sequence ID" value="KAJ8406333.1"/>
    <property type="molecule type" value="Genomic_DNA"/>
</dbReference>
<proteinExistence type="predicted"/>
<evidence type="ECO:0000256" key="1">
    <source>
        <dbReference type="SAM" id="MobiDB-lite"/>
    </source>
</evidence>
<name>A0AAD7WRH7_9TELE</name>
<protein>
    <submittedName>
        <fullName evidence="2">Uncharacterized protein</fullName>
    </submittedName>
</protein>
<feature type="region of interest" description="Disordered" evidence="1">
    <location>
        <begin position="78"/>
        <end position="101"/>
    </location>
</feature>